<dbReference type="Pfam" id="PF01758">
    <property type="entry name" value="SBF"/>
    <property type="match status" value="1"/>
</dbReference>
<feature type="transmembrane region" description="Helical" evidence="9">
    <location>
        <begin position="176"/>
        <end position="198"/>
    </location>
</feature>
<feature type="transmembrane region" description="Helical" evidence="9">
    <location>
        <begin position="285"/>
        <end position="304"/>
    </location>
</feature>
<dbReference type="PANTHER" id="PTHR43057">
    <property type="entry name" value="ARSENITE EFFLUX TRANSPORTER"/>
    <property type="match status" value="1"/>
</dbReference>
<evidence type="ECO:0000313" key="10">
    <source>
        <dbReference type="EMBL" id="CAE0403116.1"/>
    </source>
</evidence>
<keyword evidence="4" id="KW-1003">Cell membrane</keyword>
<dbReference type="InterPro" id="IPR004706">
    <property type="entry name" value="Arsenical-R_Acr3"/>
</dbReference>
<comment type="subcellular location">
    <subcellularLocation>
        <location evidence="1">Cell membrane</location>
        <topology evidence="1">Multi-pass membrane protein</topology>
    </subcellularLocation>
</comment>
<comment type="similarity">
    <text evidence="2">Belongs to the arsenical resistance-3 (ACR3) (TC 2.A.59) family.</text>
</comment>
<keyword evidence="6 9" id="KW-1133">Transmembrane helix</keyword>
<feature type="region of interest" description="Disordered" evidence="8">
    <location>
        <begin position="1"/>
        <end position="21"/>
    </location>
</feature>
<evidence type="ECO:0000256" key="7">
    <source>
        <dbReference type="ARBA" id="ARBA00023136"/>
    </source>
</evidence>
<dbReference type="GO" id="GO:0005886">
    <property type="term" value="C:plasma membrane"/>
    <property type="evidence" value="ECO:0007669"/>
    <property type="project" value="UniProtKB-SubCell"/>
</dbReference>
<proteinExistence type="inferred from homology"/>
<feature type="transmembrane region" description="Helical" evidence="9">
    <location>
        <begin position="205"/>
        <end position="222"/>
    </location>
</feature>
<feature type="transmembrane region" description="Helical" evidence="9">
    <location>
        <begin position="242"/>
        <end position="264"/>
    </location>
</feature>
<protein>
    <recommendedName>
        <fullName evidence="11">Arsenite transporter</fullName>
    </recommendedName>
</protein>
<dbReference type="GO" id="GO:0015104">
    <property type="term" value="F:antimonite transmembrane transporter activity"/>
    <property type="evidence" value="ECO:0007669"/>
    <property type="project" value="TreeGrafter"/>
</dbReference>
<keyword evidence="5 9" id="KW-0812">Transmembrane</keyword>
<dbReference type="InterPro" id="IPR038770">
    <property type="entry name" value="Na+/solute_symporter_sf"/>
</dbReference>
<evidence type="ECO:0000256" key="4">
    <source>
        <dbReference type="ARBA" id="ARBA00022475"/>
    </source>
</evidence>
<dbReference type="PANTHER" id="PTHR43057:SF1">
    <property type="entry name" value="ARSENICAL-RESISTANCE PROTEIN 3"/>
    <property type="match status" value="1"/>
</dbReference>
<dbReference type="GO" id="GO:0015105">
    <property type="term" value="F:arsenite transmembrane transporter activity"/>
    <property type="evidence" value="ECO:0007669"/>
    <property type="project" value="TreeGrafter"/>
</dbReference>
<organism evidence="10">
    <name type="scientific">Amphora coffeiformis</name>
    <dbReference type="NCBI Taxonomy" id="265554"/>
    <lineage>
        <taxon>Eukaryota</taxon>
        <taxon>Sar</taxon>
        <taxon>Stramenopiles</taxon>
        <taxon>Ochrophyta</taxon>
        <taxon>Bacillariophyta</taxon>
        <taxon>Bacillariophyceae</taxon>
        <taxon>Bacillariophycidae</taxon>
        <taxon>Thalassiophysales</taxon>
        <taxon>Catenulaceae</taxon>
        <taxon>Amphora</taxon>
    </lineage>
</organism>
<feature type="transmembrane region" description="Helical" evidence="9">
    <location>
        <begin position="347"/>
        <end position="365"/>
    </location>
</feature>
<feature type="compositionally biased region" description="Polar residues" evidence="8">
    <location>
        <begin position="1"/>
        <end position="16"/>
    </location>
</feature>
<evidence type="ECO:0000256" key="1">
    <source>
        <dbReference type="ARBA" id="ARBA00004651"/>
    </source>
</evidence>
<evidence type="ECO:0008006" key="11">
    <source>
        <dbReference type="Google" id="ProtNLM"/>
    </source>
</evidence>
<evidence type="ECO:0000256" key="3">
    <source>
        <dbReference type="ARBA" id="ARBA00022448"/>
    </source>
</evidence>
<dbReference type="GO" id="GO:0015297">
    <property type="term" value="F:antiporter activity"/>
    <property type="evidence" value="ECO:0007669"/>
    <property type="project" value="InterPro"/>
</dbReference>
<feature type="transmembrane region" description="Helical" evidence="9">
    <location>
        <begin position="310"/>
        <end position="335"/>
    </location>
</feature>
<name>A0A7S3KWR7_9STRA</name>
<keyword evidence="3" id="KW-0813">Transport</keyword>
<reference evidence="10" key="1">
    <citation type="submission" date="2021-01" db="EMBL/GenBank/DDBJ databases">
        <authorList>
            <person name="Corre E."/>
            <person name="Pelletier E."/>
            <person name="Niang G."/>
            <person name="Scheremetjew M."/>
            <person name="Finn R."/>
            <person name="Kale V."/>
            <person name="Holt S."/>
            <person name="Cochrane G."/>
            <person name="Meng A."/>
            <person name="Brown T."/>
            <person name="Cohen L."/>
        </authorList>
    </citation>
    <scope>NUCLEOTIDE SEQUENCE</scope>
    <source>
        <strain evidence="10">CCMP127</strain>
    </source>
</reference>
<evidence type="ECO:0000256" key="6">
    <source>
        <dbReference type="ARBA" id="ARBA00022989"/>
    </source>
</evidence>
<feature type="transmembrane region" description="Helical" evidence="9">
    <location>
        <begin position="103"/>
        <end position="122"/>
    </location>
</feature>
<feature type="transmembrane region" description="Helical" evidence="9">
    <location>
        <begin position="371"/>
        <end position="393"/>
    </location>
</feature>
<dbReference type="Gene3D" id="1.20.1530.20">
    <property type="match status" value="1"/>
</dbReference>
<feature type="transmembrane region" description="Helical" evidence="9">
    <location>
        <begin position="70"/>
        <end position="91"/>
    </location>
</feature>
<evidence type="ECO:0000256" key="8">
    <source>
        <dbReference type="SAM" id="MobiDB-lite"/>
    </source>
</evidence>
<accession>A0A7S3KWR7</accession>
<feature type="transmembrane region" description="Helical" evidence="9">
    <location>
        <begin position="142"/>
        <end position="164"/>
    </location>
</feature>
<evidence type="ECO:0000256" key="9">
    <source>
        <dbReference type="SAM" id="Phobius"/>
    </source>
</evidence>
<evidence type="ECO:0000256" key="2">
    <source>
        <dbReference type="ARBA" id="ARBA00010110"/>
    </source>
</evidence>
<gene>
    <name evidence="10" type="ORF">ACOF00016_LOCUS1339</name>
</gene>
<dbReference type="AlphaFoldDB" id="A0A7S3KWR7"/>
<sequence length="417" mass="45240">MTETMVISPEGSTTLTETDRSVPCCPPGVAEQGGCAARRVNVGDENSSRVEGSSSAASESKQISFFAKYLTVWVALAMLLGTMVGAWVPSIPEALEKATVSNIWIPGAVLVWLMVYPMMLGVQWEAIRHIHTSPGGLCLTTLVNWALQPFLMYGLAVFFFDVLYTGLLDTETRSDYIAGAVILGGSPCTAMVFVWSSLSAGDPNYTLVQVILNDLILLFLYVPTTKVLLNLSDIALPWGTVFLSVVLFVVVPFALGMVTNWIVLKREQGKQDLKRIETMLEPVSALSLVLLVVFIFTSQANVIVDKPTHVLLVAIPLLLQTTLVFGITYGLAYFFCLPYNVAGPASFIGSSNFFELAVALALTVYGPDSGAVLVTVVGVLVEVPVMLCEVAMVNATKERYTRHLNDENCRCKKDGFV</sequence>
<evidence type="ECO:0000256" key="5">
    <source>
        <dbReference type="ARBA" id="ARBA00022692"/>
    </source>
</evidence>
<dbReference type="InterPro" id="IPR002657">
    <property type="entry name" value="BilAc:Na_symport/Acr3"/>
</dbReference>
<dbReference type="EMBL" id="HBIM01001534">
    <property type="protein sequence ID" value="CAE0403116.1"/>
    <property type="molecule type" value="Transcribed_RNA"/>
</dbReference>
<keyword evidence="7 9" id="KW-0472">Membrane</keyword>
<dbReference type="NCBIfam" id="TIGR00832">
    <property type="entry name" value="acr3"/>
    <property type="match status" value="1"/>
</dbReference>